<reference evidence="1" key="1">
    <citation type="submission" date="2022-08" db="EMBL/GenBank/DDBJ databases">
        <authorList>
            <person name="Gutierrez-Valencia J."/>
        </authorList>
    </citation>
    <scope>NUCLEOTIDE SEQUENCE</scope>
</reference>
<comment type="caution">
    <text evidence="1">The sequence shown here is derived from an EMBL/GenBank/DDBJ whole genome shotgun (WGS) entry which is preliminary data.</text>
</comment>
<evidence type="ECO:0000313" key="2">
    <source>
        <dbReference type="Proteomes" id="UP001154282"/>
    </source>
</evidence>
<protein>
    <submittedName>
        <fullName evidence="1">Uncharacterized protein</fullName>
    </submittedName>
</protein>
<gene>
    <name evidence="1" type="ORF">LITE_LOCUS35414</name>
</gene>
<name>A0AAV0NV71_9ROSI</name>
<evidence type="ECO:0000313" key="1">
    <source>
        <dbReference type="EMBL" id="CAI0462580.1"/>
    </source>
</evidence>
<dbReference type="AlphaFoldDB" id="A0AAV0NV71"/>
<dbReference type="Proteomes" id="UP001154282">
    <property type="component" value="Unassembled WGS sequence"/>
</dbReference>
<sequence>MNWRAEGGGRVGCIPLPSGGFLYYRPDCCR</sequence>
<proteinExistence type="predicted"/>
<keyword evidence="2" id="KW-1185">Reference proteome</keyword>
<dbReference type="EMBL" id="CAMGYJ010000008">
    <property type="protein sequence ID" value="CAI0462580.1"/>
    <property type="molecule type" value="Genomic_DNA"/>
</dbReference>
<accession>A0AAV0NV71</accession>
<organism evidence="1 2">
    <name type="scientific">Linum tenue</name>
    <dbReference type="NCBI Taxonomy" id="586396"/>
    <lineage>
        <taxon>Eukaryota</taxon>
        <taxon>Viridiplantae</taxon>
        <taxon>Streptophyta</taxon>
        <taxon>Embryophyta</taxon>
        <taxon>Tracheophyta</taxon>
        <taxon>Spermatophyta</taxon>
        <taxon>Magnoliopsida</taxon>
        <taxon>eudicotyledons</taxon>
        <taxon>Gunneridae</taxon>
        <taxon>Pentapetalae</taxon>
        <taxon>rosids</taxon>
        <taxon>fabids</taxon>
        <taxon>Malpighiales</taxon>
        <taxon>Linaceae</taxon>
        <taxon>Linum</taxon>
    </lineage>
</organism>